<gene>
    <name evidence="3" type="ORF">D0368_00290</name>
</gene>
<feature type="domain" description="HTH luxR-type" evidence="2">
    <location>
        <begin position="2"/>
        <end position="58"/>
    </location>
</feature>
<dbReference type="SUPFAM" id="SSF46894">
    <property type="entry name" value="C-terminal effector domain of the bipartite response regulators"/>
    <property type="match status" value="1"/>
</dbReference>
<dbReference type="GO" id="GO:0003677">
    <property type="term" value="F:DNA binding"/>
    <property type="evidence" value="ECO:0007669"/>
    <property type="project" value="UniProtKB-KW"/>
</dbReference>
<dbReference type="EMBL" id="MH847313">
    <property type="protein sequence ID" value="AYU69043.1"/>
    <property type="molecule type" value="Genomic_DNA"/>
</dbReference>
<keyword evidence="3" id="KW-0614">Plasmid</keyword>
<evidence type="ECO:0000259" key="2">
    <source>
        <dbReference type="SMART" id="SM00421"/>
    </source>
</evidence>
<protein>
    <submittedName>
        <fullName evidence="3">Conjugal transfer protein TraA</fullName>
    </submittedName>
</protein>
<dbReference type="InterPro" id="IPR000792">
    <property type="entry name" value="Tscrpt_reg_LuxR_C"/>
</dbReference>
<reference evidence="3" key="1">
    <citation type="journal article" date="2018" name="Vet. Microbiol.">
        <title>Characterization of plasmids harboring blaCTX-M genes in Escherichia coli from French pigs.</title>
        <authorList>
            <person name="Lucas P."/>
            <person name="Jouy E."/>
            <person name="Le Devendec L."/>
            <person name="de Boisseson C."/>
            <person name="Perrin-Guyomard A."/>
            <person name="Jove T."/>
            <person name="Blanchard Y."/>
            <person name="Touzain F."/>
            <person name="Kempf I."/>
        </authorList>
    </citation>
    <scope>NUCLEOTIDE SEQUENCE</scope>
    <source>
        <strain evidence="3">12-034</strain>
        <plasmid evidence="3">p12-034</plasmid>
    </source>
</reference>
<dbReference type="SMART" id="SM00421">
    <property type="entry name" value="HTH_LUXR"/>
    <property type="match status" value="1"/>
</dbReference>
<name>A0A3G4RTN6_ECOLX</name>
<dbReference type="InterPro" id="IPR016032">
    <property type="entry name" value="Sig_transdc_resp-reg_C-effctor"/>
</dbReference>
<organism evidence="3">
    <name type="scientific">Escherichia coli</name>
    <dbReference type="NCBI Taxonomy" id="562"/>
    <lineage>
        <taxon>Bacteria</taxon>
        <taxon>Pseudomonadati</taxon>
        <taxon>Pseudomonadota</taxon>
        <taxon>Gammaproteobacteria</taxon>
        <taxon>Enterobacterales</taxon>
        <taxon>Enterobacteriaceae</taxon>
        <taxon>Escherichia</taxon>
    </lineage>
</organism>
<sequence>MFPELSTNQLKVCVFYAMGVPYDAIAQNCRLSPETVRTYLKRSLKNLNLEGYDALRSAVLMRTFVFMISNTAKENENDVTGVPIKGDTFMEIAFCTLQAIPNLININTKHKLL</sequence>
<dbReference type="Gene3D" id="1.10.10.10">
    <property type="entry name" value="Winged helix-like DNA-binding domain superfamily/Winged helix DNA-binding domain"/>
    <property type="match status" value="1"/>
</dbReference>
<dbReference type="GO" id="GO:0006355">
    <property type="term" value="P:regulation of DNA-templated transcription"/>
    <property type="evidence" value="ECO:0007669"/>
    <property type="project" value="InterPro"/>
</dbReference>
<evidence type="ECO:0000256" key="1">
    <source>
        <dbReference type="ARBA" id="ARBA00023125"/>
    </source>
</evidence>
<dbReference type="InterPro" id="IPR036388">
    <property type="entry name" value="WH-like_DNA-bd_sf"/>
</dbReference>
<dbReference type="AlphaFoldDB" id="A0A3G4RTN6"/>
<proteinExistence type="predicted"/>
<evidence type="ECO:0000313" key="3">
    <source>
        <dbReference type="EMBL" id="AYU69043.1"/>
    </source>
</evidence>
<keyword evidence="1" id="KW-0238">DNA-binding</keyword>
<accession>A0A3G4RTN6</accession>
<geneLocation type="plasmid" evidence="3">
    <name>p12-034</name>
</geneLocation>